<comment type="caution">
    <text evidence="2">The sequence shown here is derived from an EMBL/GenBank/DDBJ whole genome shotgun (WGS) entry which is preliminary data.</text>
</comment>
<dbReference type="AlphaFoldDB" id="A0AAJ0GD13"/>
<evidence type="ECO:0000313" key="2">
    <source>
        <dbReference type="EMBL" id="KAK3054706.1"/>
    </source>
</evidence>
<dbReference type="Proteomes" id="UP001271007">
    <property type="component" value="Unassembled WGS sequence"/>
</dbReference>
<sequence>MKIETVDAPTNACARAMNTVELLETILLRLPCRQKLAAKRVCKLWHATFDGSRKLRVASCLAPAGHSTKHLIEITTKPIKPEITQAPNDSFNEWTGYHVYRQGASCAGDAYATSKAYAESGDVGINSMLASDFSSKEVPRSDLTCSIVTLRQYLKTRTPVWANMYLTQPPVPELAVLVYITLDGNDLDRQERDPLHAAWAEQASEKDWQTGGTERHVYGSKGFKITNDAGVTVADLMDALVDAEDVCTTARENTDIDLDTITLPCEDALYAKRVCKLWQATFCGSHKLKVALCLTPVKLPSSRPTDKAANASGTEISQIHVLKVGPMKYQVYVLDEPCARDAYIDMRTYAANDDIIANPILRKLFSDADHEPHVLRCTTRTLSHYFKTQTAVWSSMYMTQPPVKELFLDILVDMSGKDDSREEYEDKDVAWIPTARETGWLVDTDNKQLYQVDAVNGFKVANGAGVKIADLIAALREVDKLCEEADEFSTMGFNIMLDR</sequence>
<protein>
    <recommendedName>
        <fullName evidence="1">F-box domain-containing protein</fullName>
    </recommendedName>
</protein>
<dbReference type="SUPFAM" id="SSF81383">
    <property type="entry name" value="F-box domain"/>
    <property type="match status" value="1"/>
</dbReference>
<dbReference type="Pfam" id="PF00646">
    <property type="entry name" value="F-box"/>
    <property type="match status" value="1"/>
</dbReference>
<reference evidence="2" key="1">
    <citation type="submission" date="2023-04" db="EMBL/GenBank/DDBJ databases">
        <title>Black Yeasts Isolated from many extreme environments.</title>
        <authorList>
            <person name="Coleine C."/>
            <person name="Stajich J.E."/>
            <person name="Selbmann L."/>
        </authorList>
    </citation>
    <scope>NUCLEOTIDE SEQUENCE</scope>
    <source>
        <strain evidence="2">CCFEE 5312</strain>
    </source>
</reference>
<feature type="domain" description="F-box" evidence="1">
    <location>
        <begin position="21"/>
        <end position="53"/>
    </location>
</feature>
<evidence type="ECO:0000313" key="3">
    <source>
        <dbReference type="Proteomes" id="UP001271007"/>
    </source>
</evidence>
<dbReference type="InterPro" id="IPR036047">
    <property type="entry name" value="F-box-like_dom_sf"/>
</dbReference>
<proteinExistence type="predicted"/>
<dbReference type="CDD" id="cd09917">
    <property type="entry name" value="F-box_SF"/>
    <property type="match status" value="1"/>
</dbReference>
<organism evidence="2 3">
    <name type="scientific">Extremus antarcticus</name>
    <dbReference type="NCBI Taxonomy" id="702011"/>
    <lineage>
        <taxon>Eukaryota</taxon>
        <taxon>Fungi</taxon>
        <taxon>Dikarya</taxon>
        <taxon>Ascomycota</taxon>
        <taxon>Pezizomycotina</taxon>
        <taxon>Dothideomycetes</taxon>
        <taxon>Dothideomycetidae</taxon>
        <taxon>Mycosphaerellales</taxon>
        <taxon>Extremaceae</taxon>
        <taxon>Extremus</taxon>
    </lineage>
</organism>
<keyword evidence="3" id="KW-1185">Reference proteome</keyword>
<dbReference type="EMBL" id="JAWDJX010000011">
    <property type="protein sequence ID" value="KAK3054706.1"/>
    <property type="molecule type" value="Genomic_DNA"/>
</dbReference>
<gene>
    <name evidence="2" type="ORF">LTR09_004435</name>
</gene>
<dbReference type="InterPro" id="IPR001810">
    <property type="entry name" value="F-box_dom"/>
</dbReference>
<name>A0AAJ0GD13_9PEZI</name>
<accession>A0AAJ0GD13</accession>
<evidence type="ECO:0000259" key="1">
    <source>
        <dbReference type="Pfam" id="PF00646"/>
    </source>
</evidence>